<name>A0A1G9Q0A6_9ACTN</name>
<evidence type="ECO:0000313" key="3">
    <source>
        <dbReference type="Proteomes" id="UP000198680"/>
    </source>
</evidence>
<dbReference type="EMBL" id="FNHE01000003">
    <property type="protein sequence ID" value="SDM04353.1"/>
    <property type="molecule type" value="Genomic_DNA"/>
</dbReference>
<keyword evidence="2" id="KW-0282">Flagellum</keyword>
<dbReference type="PANTHER" id="PTHR39185:SF1">
    <property type="entry name" value="SWARMING MOTILITY PROTEIN SWRD"/>
    <property type="match status" value="1"/>
</dbReference>
<dbReference type="RefSeq" id="WP_091215698.1">
    <property type="nucleotide sequence ID" value="NZ_FNHE01000003.1"/>
</dbReference>
<evidence type="ECO:0000313" key="2">
    <source>
        <dbReference type="EMBL" id="SDM04353.1"/>
    </source>
</evidence>
<reference evidence="3" key="1">
    <citation type="submission" date="2016-10" db="EMBL/GenBank/DDBJ databases">
        <authorList>
            <person name="Varghese N."/>
            <person name="Submissions S."/>
        </authorList>
    </citation>
    <scope>NUCLEOTIDE SEQUENCE [LARGE SCALE GENOMIC DNA]</scope>
    <source>
        <strain evidence="3">DSM 45419</strain>
    </source>
</reference>
<dbReference type="Proteomes" id="UP000198680">
    <property type="component" value="Unassembled WGS sequence"/>
</dbReference>
<evidence type="ECO:0000256" key="1">
    <source>
        <dbReference type="SAM" id="MobiDB-lite"/>
    </source>
</evidence>
<feature type="region of interest" description="Disordered" evidence="1">
    <location>
        <begin position="73"/>
        <end position="97"/>
    </location>
</feature>
<organism evidence="2 3">
    <name type="scientific">Geodermatophilus siccatus</name>
    <dbReference type="NCBI Taxonomy" id="1137991"/>
    <lineage>
        <taxon>Bacteria</taxon>
        <taxon>Bacillati</taxon>
        <taxon>Actinomycetota</taxon>
        <taxon>Actinomycetes</taxon>
        <taxon>Geodermatophilales</taxon>
        <taxon>Geodermatophilaceae</taxon>
        <taxon>Geodermatophilus</taxon>
    </lineage>
</organism>
<dbReference type="AlphaFoldDB" id="A0A1G9Q0A6"/>
<dbReference type="OrthoDB" id="9799862at2"/>
<dbReference type="InterPro" id="IPR009384">
    <property type="entry name" value="SwrD-like"/>
</dbReference>
<accession>A0A1G9Q0A6</accession>
<protein>
    <submittedName>
        <fullName evidence="2">Flagellar protein FlbD</fullName>
    </submittedName>
</protein>
<keyword evidence="2" id="KW-0966">Cell projection</keyword>
<dbReference type="Pfam" id="PF06289">
    <property type="entry name" value="FlbD"/>
    <property type="match status" value="1"/>
</dbReference>
<gene>
    <name evidence="2" type="ORF">SAMN05660642_01442</name>
</gene>
<proteinExistence type="predicted"/>
<sequence length="97" mass="10498">MIGLTRRTGEKCRLDPDHIERVEAGPDTVVITTDGSCYCIRETIDQVITRIVEYRAGDIAACYVLDRGEDADPRGLGGSGVPPQAHAPDPVVPIRLP</sequence>
<dbReference type="PANTHER" id="PTHR39185">
    <property type="entry name" value="SWARMING MOTILITY PROTEIN SWRD"/>
    <property type="match status" value="1"/>
</dbReference>
<dbReference type="STRING" id="1137991.SAMN05660642_01442"/>
<keyword evidence="2" id="KW-0969">Cilium</keyword>
<keyword evidence="3" id="KW-1185">Reference proteome</keyword>